<dbReference type="PANTHER" id="PTHR43095">
    <property type="entry name" value="SUGAR KINASE"/>
    <property type="match status" value="1"/>
</dbReference>
<dbReference type="GO" id="GO:0016301">
    <property type="term" value="F:kinase activity"/>
    <property type="evidence" value="ECO:0007669"/>
    <property type="project" value="UniProtKB-KW"/>
</dbReference>
<dbReference type="GO" id="GO:0016773">
    <property type="term" value="F:phosphotransferase activity, alcohol group as acceptor"/>
    <property type="evidence" value="ECO:0007669"/>
    <property type="project" value="InterPro"/>
</dbReference>
<dbReference type="RefSeq" id="WP_253361375.1">
    <property type="nucleotide sequence ID" value="NZ_JAIULA010000018.1"/>
</dbReference>
<evidence type="ECO:0000256" key="1">
    <source>
        <dbReference type="ARBA" id="ARBA00009156"/>
    </source>
</evidence>
<dbReference type="InterPro" id="IPR018483">
    <property type="entry name" value="Carb_kinase_FGGY_CS"/>
</dbReference>
<dbReference type="Pfam" id="PF00370">
    <property type="entry name" value="FGGY_N"/>
    <property type="match status" value="1"/>
</dbReference>
<evidence type="ECO:0000313" key="7">
    <source>
        <dbReference type="EMBL" id="MCP0887477.1"/>
    </source>
</evidence>
<evidence type="ECO:0000256" key="3">
    <source>
        <dbReference type="ARBA" id="ARBA00022777"/>
    </source>
</evidence>
<evidence type="ECO:0000256" key="2">
    <source>
        <dbReference type="ARBA" id="ARBA00022679"/>
    </source>
</evidence>
<evidence type="ECO:0000313" key="8">
    <source>
        <dbReference type="Proteomes" id="UP001139006"/>
    </source>
</evidence>
<dbReference type="InterPro" id="IPR018485">
    <property type="entry name" value="FGGY_C"/>
</dbReference>
<gene>
    <name evidence="7" type="ORF">LB941_09020</name>
</gene>
<comment type="similarity">
    <text evidence="1 4">Belongs to the FGGY kinase family.</text>
</comment>
<dbReference type="AlphaFoldDB" id="A0A9X2FKZ8"/>
<dbReference type="Proteomes" id="UP001139006">
    <property type="component" value="Unassembled WGS sequence"/>
</dbReference>
<dbReference type="SUPFAM" id="SSF53067">
    <property type="entry name" value="Actin-like ATPase domain"/>
    <property type="match status" value="2"/>
</dbReference>
<keyword evidence="8" id="KW-1185">Reference proteome</keyword>
<name>A0A9X2FKZ8_9LACO</name>
<evidence type="ECO:0000256" key="4">
    <source>
        <dbReference type="RuleBase" id="RU003733"/>
    </source>
</evidence>
<reference evidence="7 8" key="1">
    <citation type="journal article" date="2023" name="Int. J. Syst. Evol. Microbiol.">
        <title>Ligilactobacillus ubinensis sp. nov., a novel species isolated from the wild ferment of a durian fruit (Durio zibethinus).</title>
        <authorList>
            <person name="Heng Y.C."/>
            <person name="Menon N."/>
            <person name="Chen B."/>
            <person name="Loo B.Z.L."/>
            <person name="Wong G.W.J."/>
            <person name="Lim A.C.H."/>
            <person name="Silvaraju S."/>
            <person name="Kittelmann S."/>
        </authorList>
    </citation>
    <scope>NUCLEOTIDE SEQUENCE [LARGE SCALE GENOMIC DNA]</scope>
    <source>
        <strain evidence="7 8">WILCCON 0076</strain>
    </source>
</reference>
<evidence type="ECO:0000259" key="6">
    <source>
        <dbReference type="Pfam" id="PF02782"/>
    </source>
</evidence>
<dbReference type="InterPro" id="IPR043129">
    <property type="entry name" value="ATPase_NBD"/>
</dbReference>
<dbReference type="PROSITE" id="PS00445">
    <property type="entry name" value="FGGY_KINASES_2"/>
    <property type="match status" value="1"/>
</dbReference>
<dbReference type="GO" id="GO:0005975">
    <property type="term" value="P:carbohydrate metabolic process"/>
    <property type="evidence" value="ECO:0007669"/>
    <property type="project" value="InterPro"/>
</dbReference>
<protein>
    <submittedName>
        <fullName evidence="7">Carbohydrate kinase</fullName>
    </submittedName>
</protein>
<dbReference type="InterPro" id="IPR018484">
    <property type="entry name" value="FGGY_N"/>
</dbReference>
<accession>A0A9X2FKZ8</accession>
<proteinExistence type="inferred from homology"/>
<feature type="domain" description="Carbohydrate kinase FGGY C-terminal" evidence="6">
    <location>
        <begin position="259"/>
        <end position="448"/>
    </location>
</feature>
<dbReference type="Gene3D" id="3.30.420.40">
    <property type="match status" value="2"/>
</dbReference>
<dbReference type="PANTHER" id="PTHR43095:SF3">
    <property type="entry name" value="L-XYLULOSE_3-KETO-L-GULONATE KINASE"/>
    <property type="match status" value="1"/>
</dbReference>
<comment type="caution">
    <text evidence="7">The sequence shown here is derived from an EMBL/GenBank/DDBJ whole genome shotgun (WGS) entry which is preliminary data.</text>
</comment>
<keyword evidence="3 4" id="KW-0418">Kinase</keyword>
<dbReference type="EMBL" id="JAIULA010000018">
    <property type="protein sequence ID" value="MCP0887477.1"/>
    <property type="molecule type" value="Genomic_DNA"/>
</dbReference>
<evidence type="ECO:0000259" key="5">
    <source>
        <dbReference type="Pfam" id="PF00370"/>
    </source>
</evidence>
<organism evidence="7 8">
    <name type="scientific">Ligilactobacillus ubinensis</name>
    <dbReference type="NCBI Taxonomy" id="2876789"/>
    <lineage>
        <taxon>Bacteria</taxon>
        <taxon>Bacillati</taxon>
        <taxon>Bacillota</taxon>
        <taxon>Bacilli</taxon>
        <taxon>Lactobacillales</taxon>
        <taxon>Lactobacillaceae</taxon>
        <taxon>Ligilactobacillus</taxon>
    </lineage>
</organism>
<keyword evidence="2 4" id="KW-0808">Transferase</keyword>
<sequence>MKQYLLTIDNGGTNTKIVIFDSLGNQVAINSFPTKGIEIKTGYHEINLQELKKDLLNGIKQLLESEKIKGEDIVGISTVGHGKGLYLLDKGKQIFTNGILSADNRAEKMAVQFEKNVADIYSMSHQHVMASQAPVILNWFKLNKREVYDNIGYVLSNKDFIRYILTDKVLQEISDASGNNFVDLDRKEYDKKLFQFFNIDEIFYKMPPLVKATDKCGEITERVAAITGLKVGTPVFGGMFDIDACAIATGVLNSNIFSVIAGTWNINTFPCEDKAPLESHLMNSLFPTGKYLVEASSPTSAGNLAIILKMLMGEEMKNASEAGKSIYDDLEEFLINTDARFSNVIFFPFLYGSNADVNAEAAFIGIRSTTTKSELIRAVYEGIAFAHKNHYEKLLTVANKKPEVIRMSGGACNSNAWVQMFSDILDMSIETVTVHELGGLGGAINSAVGLGIYPSLNAAAREMTRVKKKFTPNPKEVKKYQEKYRVYNKLIFSLDDAWKNLNDMQKEAEDNDY</sequence>
<dbReference type="Pfam" id="PF02782">
    <property type="entry name" value="FGGY_C"/>
    <property type="match status" value="1"/>
</dbReference>
<dbReference type="InterPro" id="IPR000577">
    <property type="entry name" value="Carb_kinase_FGGY"/>
</dbReference>
<dbReference type="CDD" id="cd07802">
    <property type="entry name" value="ASKHA_NBD_FGGY_EcLyxK-like"/>
    <property type="match status" value="1"/>
</dbReference>
<dbReference type="PIRSF" id="PIRSF000538">
    <property type="entry name" value="GlpK"/>
    <property type="match status" value="1"/>
</dbReference>
<dbReference type="InterPro" id="IPR050406">
    <property type="entry name" value="FGGY_Carb_Kinase"/>
</dbReference>
<feature type="domain" description="Carbohydrate kinase FGGY N-terminal" evidence="5">
    <location>
        <begin position="4"/>
        <end position="246"/>
    </location>
</feature>